<sequence>MAPKSGRGKSNKGKGDKKKKAEKVVPSVLDITVHTPYDSQVILKGISTDKILDVRRLLAVNVETCHLTNYSLSHEGRGHRLNDAVEIISLKPCILKIVEEDYSEEEQAKANVRRLLDIVSCTTSFGKQANGRSESPTLSSSPAKSKNRISSRPSSPSDDEISPISEQFGMAAIQPQPKLSSFYDFFSFSHLTSPLIFVRRCDRRNGEERRAGDHFEMEVKICNGKLVNIVASVEGFYSVGKQFIRSHSLVNLLQQLSSAFANAYDSLMKAFVEHNKFGNLPYGFRANTWLVTPMVADCPSKFPSLPTEDEKWGGNGGGQGCNGKYDYRPWAAEFSILASMPCQTEEERQIRDRKAFLLHGLFVDVSVLKAVSAIRRIMDGDIDINKNLSSISCDSLWHEEQVGDLSIKVKKDEADANIKSLDRIDCSRTTGMSTKEVTKRNLLKGITADESVTIHDNSTLGVVIVRHCGYTAIVKVSGDVKKGSNSTQDIDIEDQPDGGANALNVNSLRVLLQKSCKAESSVGGQQSPSLSDDLKAAGSLVRKVFTDSLSQLQESPGISERSIRWELGSCWVQHLKKQETSTSNNSKDILEDDKLEPAVKGLGKQFELLKKIKRKKDTRSEESEVEKDPSSINSREIKEMAVSVELKNGECDSEGSLEKLLPKAAFMHLKESGMGLHEKSVDELLKMAHKYYDDVALPKLVADFGSLELSPVDGRTLTDFMHTRGLKMRSLGHVVELAEKLPHIQSLCVHEMVTRAFKHILQAVIASVGNVADLSAAIASCLNILLGSLTKENCNRELSDDHAFKLKWLETFLLKRFGWRLKDEFQHLRKFAILRGLCHKVGLELAAKDYDMHVPNPFKKPDIISMVPVYKHVACSSADGRNLLESSKTALDKGKLDDAVIHGTKALSKMIAVCGPYHRMTACAYSLLAVVLYHTGDFNQATIYQQKALDINERELGLDHPDTMKSYGDLSVFYYRLQHTELALKYVNRALYLLHFTCGLSHPNTAATYINTAASYHAIAIALSLMDAYSLSVQHEKTTLQILQAKLGSEDLRTQDAAAWLEYFETKAVEQLEAARNGTPKPDASIASKGHLSVSDLLDYINPGQYAKGRDAQKRRRAKISDCSDQDQPDANDMQQSVSLTTEHTASQDAKDEESLTDSHPEKFEGSDDTSSHKPAAVVDAVLSEDTSDEGWQEANSRRRHGNAGGLKFSQRRPTLEKLNINKAEPSDFRDFNYRRKVISSPQKADFGPPRILSTELASGKILRASSFNGGEGPNKLQAKKPDANGQSKQSPKVTPTCKIISTPTTLGSMASKSLTYKEVAVAPPGTLKPTLDNVDEKIKEIVDTHLCSDSLKKPEEDKSGAKVTPQEEKQEENPTTDADEKQSPLSTVESPLSSDGEKTASESDDVMSPSEDKKATEANGSKLSAAAQPFNPGDLSLMTHYFHYMAVAGLYDMRVNHGTVPPQPVGIHTHAVASRVPCGPRSPLYYRSGHTFRMKHGYLNGQNVNPPRIMNPHAAEFVPTKAWQQDPGSKTLAADVQCHESAGSNKQTEQLAVETNESTAILEDKIHDEKTVTESREGKRKNRRNELEREELAKQILLSFIVKSVQDNIDPSNERKAQVSNRSEPIYRDSAIIKVIDGDDSKSESGSQFAGHEVLKKVDVKKNKNRDEEGFTLVGPRRRNKQQINNPVNGLCTQQSICTSVN</sequence>
<dbReference type="STRING" id="337451.A0A443NAP7"/>
<keyword evidence="6" id="KW-1185">Reference proteome</keyword>
<evidence type="ECO:0000259" key="4">
    <source>
        <dbReference type="PROSITE" id="PS51823"/>
    </source>
</evidence>
<reference evidence="5 6" key="1">
    <citation type="journal article" date="2019" name="Nat. Plants">
        <title>Stout camphor tree genome fills gaps in understanding of flowering plant genome evolution.</title>
        <authorList>
            <person name="Chaw S.M."/>
            <person name="Liu Y.C."/>
            <person name="Wu Y.W."/>
            <person name="Wang H.Y."/>
            <person name="Lin C.I."/>
            <person name="Wu C.S."/>
            <person name="Ke H.M."/>
            <person name="Chang L.Y."/>
            <person name="Hsu C.Y."/>
            <person name="Yang H.T."/>
            <person name="Sudianto E."/>
            <person name="Hsu M.H."/>
            <person name="Wu K.P."/>
            <person name="Wang L.N."/>
            <person name="Leebens-Mack J.H."/>
            <person name="Tsai I.J."/>
        </authorList>
    </citation>
    <scope>NUCLEOTIDE SEQUENCE [LARGE SCALE GENOMIC DNA]</scope>
    <source>
        <strain evidence="6">cv. Chaw 1501</strain>
        <tissue evidence="5">Young leaves</tissue>
    </source>
</reference>
<dbReference type="InterPro" id="IPR025697">
    <property type="entry name" value="CLU_dom"/>
</dbReference>
<proteinExistence type="predicted"/>
<evidence type="ECO:0000313" key="5">
    <source>
        <dbReference type="EMBL" id="RWR75594.1"/>
    </source>
</evidence>
<dbReference type="InterPro" id="IPR011990">
    <property type="entry name" value="TPR-like_helical_dom_sf"/>
</dbReference>
<dbReference type="PANTHER" id="PTHR12601">
    <property type="entry name" value="EUKARYOTIC TRANSLATION INITIATION FACTOR 3 SUBUNIT EIF-3"/>
    <property type="match status" value="1"/>
</dbReference>
<feature type="compositionally biased region" description="Polar residues" evidence="3">
    <location>
        <begin position="1285"/>
        <end position="1312"/>
    </location>
</feature>
<feature type="domain" description="Clu" evidence="4">
    <location>
        <begin position="308"/>
        <end position="586"/>
    </location>
</feature>
<organism evidence="5 6">
    <name type="scientific">Cinnamomum micranthum f. kanehirae</name>
    <dbReference type="NCBI Taxonomy" id="337451"/>
    <lineage>
        <taxon>Eukaryota</taxon>
        <taxon>Viridiplantae</taxon>
        <taxon>Streptophyta</taxon>
        <taxon>Embryophyta</taxon>
        <taxon>Tracheophyta</taxon>
        <taxon>Spermatophyta</taxon>
        <taxon>Magnoliopsida</taxon>
        <taxon>Magnoliidae</taxon>
        <taxon>Laurales</taxon>
        <taxon>Lauraceae</taxon>
        <taxon>Cinnamomum</taxon>
    </lineage>
</organism>
<dbReference type="Proteomes" id="UP000283530">
    <property type="component" value="Unassembled WGS sequence"/>
</dbReference>
<feature type="compositionally biased region" description="Polar residues" evidence="3">
    <location>
        <begin position="126"/>
        <end position="144"/>
    </location>
</feature>
<feature type="compositionally biased region" description="Basic and acidic residues" evidence="3">
    <location>
        <begin position="1567"/>
        <end position="1578"/>
    </location>
</feature>
<dbReference type="InterPro" id="IPR028275">
    <property type="entry name" value="CLU_N"/>
</dbReference>
<protein>
    <submittedName>
        <fullName evidence="5">Protein TSS-like protein isoform X2</fullName>
    </submittedName>
</protein>
<feature type="compositionally biased region" description="Polar residues" evidence="3">
    <location>
        <begin position="1384"/>
        <end position="1394"/>
    </location>
</feature>
<gene>
    <name evidence="5" type="ORF">CKAN_00398400</name>
</gene>
<evidence type="ECO:0000313" key="6">
    <source>
        <dbReference type="Proteomes" id="UP000283530"/>
    </source>
</evidence>
<dbReference type="GO" id="GO:0005737">
    <property type="term" value="C:cytoplasm"/>
    <property type="evidence" value="ECO:0007669"/>
    <property type="project" value="TreeGrafter"/>
</dbReference>
<keyword evidence="1" id="KW-0963">Cytoplasm</keyword>
<feature type="compositionally biased region" description="Basic and acidic residues" evidence="3">
    <location>
        <begin position="1351"/>
        <end position="1383"/>
    </location>
</feature>
<feature type="region of interest" description="Disordered" evidence="3">
    <location>
        <begin position="1264"/>
        <end position="1312"/>
    </location>
</feature>
<evidence type="ECO:0000256" key="3">
    <source>
        <dbReference type="SAM" id="MobiDB-lite"/>
    </source>
</evidence>
<feature type="region of interest" description="Disordered" evidence="3">
    <location>
        <begin position="1"/>
        <end position="21"/>
    </location>
</feature>
<dbReference type="Pfam" id="PF12807">
    <property type="entry name" value="eIF3_p135"/>
    <property type="match status" value="1"/>
</dbReference>
<evidence type="ECO:0000256" key="1">
    <source>
        <dbReference type="ARBA" id="ARBA00022490"/>
    </source>
</evidence>
<dbReference type="EMBL" id="QPKB01000002">
    <property type="protein sequence ID" value="RWR75594.1"/>
    <property type="molecule type" value="Genomic_DNA"/>
</dbReference>
<dbReference type="Pfam" id="PF15044">
    <property type="entry name" value="CLU_N"/>
    <property type="match status" value="1"/>
</dbReference>
<accession>A0A443NAP7</accession>
<dbReference type="OrthoDB" id="1414216at2759"/>
<feature type="repeat" description="TPR" evidence="2">
    <location>
        <begin position="922"/>
        <end position="955"/>
    </location>
</feature>
<feature type="compositionally biased region" description="Low complexity" evidence="3">
    <location>
        <begin position="148"/>
        <end position="161"/>
    </location>
</feature>
<dbReference type="FunFam" id="1.25.40.10:FF:000139">
    <property type="entry name" value="Tetratricopeptide repeat (TPR)-like superfamily protein"/>
    <property type="match status" value="1"/>
</dbReference>
<dbReference type="InterPro" id="IPR027523">
    <property type="entry name" value="CLU_prot"/>
</dbReference>
<feature type="compositionally biased region" description="Polar residues" evidence="3">
    <location>
        <begin position="1133"/>
        <end position="1148"/>
    </location>
</feature>
<dbReference type="InterPro" id="IPR019734">
    <property type="entry name" value="TPR_rpt"/>
</dbReference>
<dbReference type="PANTHER" id="PTHR12601:SF45">
    <property type="entry name" value="PROTEIN REDUCED CHLOROPLAST COVERAGE 3"/>
    <property type="match status" value="1"/>
</dbReference>
<dbReference type="Gene3D" id="1.25.40.10">
    <property type="entry name" value="Tetratricopeptide repeat domain"/>
    <property type="match status" value="1"/>
</dbReference>
<dbReference type="SUPFAM" id="SSF48452">
    <property type="entry name" value="TPR-like"/>
    <property type="match status" value="1"/>
</dbReference>
<keyword evidence="2" id="KW-0802">TPR repeat</keyword>
<name>A0A443NAP7_9MAGN</name>
<feature type="compositionally biased region" description="Basic and acidic residues" evidence="3">
    <location>
        <begin position="1149"/>
        <end position="1172"/>
    </location>
</feature>
<evidence type="ECO:0000256" key="2">
    <source>
        <dbReference type="PROSITE-ProRule" id="PRU00339"/>
    </source>
</evidence>
<feature type="region of interest" description="Disordered" evidence="3">
    <location>
        <begin position="126"/>
        <end position="161"/>
    </location>
</feature>
<dbReference type="CDD" id="cd15466">
    <property type="entry name" value="CLU-central"/>
    <property type="match status" value="1"/>
</dbReference>
<feature type="region of interest" description="Disordered" evidence="3">
    <location>
        <begin position="1350"/>
        <end position="1428"/>
    </location>
</feature>
<feature type="region of interest" description="Disordered" evidence="3">
    <location>
        <begin position="1105"/>
        <end position="1217"/>
    </location>
</feature>
<feature type="region of interest" description="Disordered" evidence="3">
    <location>
        <begin position="1567"/>
        <end position="1587"/>
    </location>
</feature>
<dbReference type="Pfam" id="PF13424">
    <property type="entry name" value="TPR_12"/>
    <property type="match status" value="1"/>
</dbReference>
<dbReference type="InterPro" id="IPR033646">
    <property type="entry name" value="CLU-central"/>
</dbReference>
<dbReference type="PROSITE" id="PS51823">
    <property type="entry name" value="CLU"/>
    <property type="match status" value="1"/>
</dbReference>
<comment type="caution">
    <text evidence="5">The sequence shown here is derived from an EMBL/GenBank/DDBJ whole genome shotgun (WGS) entry which is preliminary data.</text>
</comment>
<dbReference type="PROSITE" id="PS50005">
    <property type="entry name" value="TPR"/>
    <property type="match status" value="1"/>
</dbReference>